<dbReference type="EMBL" id="RHFK02000008">
    <property type="protein sequence ID" value="TWW71545.1"/>
    <property type="molecule type" value="Genomic_DNA"/>
</dbReference>
<dbReference type="AlphaFoldDB" id="A0A5C6NX36"/>
<protein>
    <submittedName>
        <fullName evidence="3">Uncharacterized protein</fullName>
    </submittedName>
</protein>
<sequence length="255" mass="28639">MSNCNTKVLDRLRFSSFCTLLYEHGKSPSFLLTGRGGVSVRSYSAETSDRHIRRVQKELKRSLEESKDAYRKKLEERLERNQTRDVWSGMRTTTGFQKKGIHSADGNVDQANGLNQFFNRFDSSSPSPSGPNIPLENNGSPSHLPEPLTPLPTSFPSPLLTPHIDSNMSPIPPTGLSFMSSQVRRELERLNQRKVAGPDGISPRVLKNFSRQLCGILQHLFNQSLHLQRIPVLWKTSCLVPVPKKTHPVALITSQ</sequence>
<reference evidence="3 4" key="1">
    <citation type="submission" date="2019-04" db="EMBL/GenBank/DDBJ databases">
        <title>Chromosome genome assembly for Takifugu flavidus.</title>
        <authorList>
            <person name="Xiao S."/>
        </authorList>
    </citation>
    <scope>NUCLEOTIDE SEQUENCE [LARGE SCALE GENOMIC DNA]</scope>
    <source>
        <strain evidence="3">HTHZ2018</strain>
        <tissue evidence="3">Muscle</tissue>
    </source>
</reference>
<evidence type="ECO:0000313" key="3">
    <source>
        <dbReference type="EMBL" id="TWW71545.1"/>
    </source>
</evidence>
<accession>A0A5C6NX36</accession>
<keyword evidence="1" id="KW-0175">Coiled coil</keyword>
<proteinExistence type="predicted"/>
<keyword evidence="4" id="KW-1185">Reference proteome</keyword>
<dbReference type="PANTHER" id="PTHR47510">
    <property type="entry name" value="REVERSE TRANSCRIPTASE DOMAIN-CONTAINING PROTEIN"/>
    <property type="match status" value="1"/>
</dbReference>
<evidence type="ECO:0000256" key="2">
    <source>
        <dbReference type="SAM" id="MobiDB-lite"/>
    </source>
</evidence>
<comment type="caution">
    <text evidence="3">The sequence shown here is derived from an EMBL/GenBank/DDBJ whole genome shotgun (WGS) entry which is preliminary data.</text>
</comment>
<name>A0A5C6NX36_9TELE</name>
<gene>
    <name evidence="3" type="ORF">D4764_16G0000420</name>
</gene>
<evidence type="ECO:0000256" key="1">
    <source>
        <dbReference type="SAM" id="Coils"/>
    </source>
</evidence>
<feature type="coiled-coil region" evidence="1">
    <location>
        <begin position="52"/>
        <end position="80"/>
    </location>
</feature>
<evidence type="ECO:0000313" key="4">
    <source>
        <dbReference type="Proteomes" id="UP000324091"/>
    </source>
</evidence>
<feature type="region of interest" description="Disordered" evidence="2">
    <location>
        <begin position="117"/>
        <end position="156"/>
    </location>
</feature>
<dbReference type="PANTHER" id="PTHR47510:SF3">
    <property type="entry name" value="ENDO_EXONUCLEASE_PHOSPHATASE DOMAIN-CONTAINING PROTEIN"/>
    <property type="match status" value="1"/>
</dbReference>
<dbReference type="Proteomes" id="UP000324091">
    <property type="component" value="Chromosome 16"/>
</dbReference>
<organism evidence="3 4">
    <name type="scientific">Takifugu flavidus</name>
    <name type="common">sansaifugu</name>
    <dbReference type="NCBI Taxonomy" id="433684"/>
    <lineage>
        <taxon>Eukaryota</taxon>
        <taxon>Metazoa</taxon>
        <taxon>Chordata</taxon>
        <taxon>Craniata</taxon>
        <taxon>Vertebrata</taxon>
        <taxon>Euteleostomi</taxon>
        <taxon>Actinopterygii</taxon>
        <taxon>Neopterygii</taxon>
        <taxon>Teleostei</taxon>
        <taxon>Neoteleostei</taxon>
        <taxon>Acanthomorphata</taxon>
        <taxon>Eupercaria</taxon>
        <taxon>Tetraodontiformes</taxon>
        <taxon>Tetradontoidea</taxon>
        <taxon>Tetraodontidae</taxon>
        <taxon>Takifugu</taxon>
    </lineage>
</organism>